<dbReference type="SUPFAM" id="SSF47473">
    <property type="entry name" value="EF-hand"/>
    <property type="match status" value="1"/>
</dbReference>
<comment type="caution">
    <text evidence="11">The sequence shown here is derived from an EMBL/GenBank/DDBJ whole genome shotgun (WGS) entry which is preliminary data.</text>
</comment>
<evidence type="ECO:0000256" key="2">
    <source>
        <dbReference type="ARBA" id="ARBA00002107"/>
    </source>
</evidence>
<dbReference type="Proteomes" id="UP001249851">
    <property type="component" value="Unassembled WGS sequence"/>
</dbReference>
<evidence type="ECO:0000259" key="10">
    <source>
        <dbReference type="PROSITE" id="PS50222"/>
    </source>
</evidence>
<comment type="catalytic activity">
    <reaction evidence="1 8">
        <text>Thiol-dependent hydrolysis of ester, thioester, amide, peptide and isopeptide bonds formed by the C-terminal Gly of ubiquitin (a 76-residue protein attached to proteins as an intracellular targeting signal).</text>
        <dbReference type="EC" id="3.4.19.12"/>
    </reaction>
</comment>
<comment type="function">
    <text evidence="2 8">Hydrolase that can remove 'Lys-48'-linked conjugated ubiquitin from proteins.</text>
</comment>
<proteinExistence type="inferred from homology"/>
<dbReference type="PROSITE" id="PS50222">
    <property type="entry name" value="EF_HAND_2"/>
    <property type="match status" value="1"/>
</dbReference>
<dbReference type="InterPro" id="IPR002048">
    <property type="entry name" value="EF_hand_dom"/>
</dbReference>
<dbReference type="GO" id="GO:0005509">
    <property type="term" value="F:calcium ion binding"/>
    <property type="evidence" value="ECO:0007669"/>
    <property type="project" value="InterPro"/>
</dbReference>
<comment type="similarity">
    <text evidence="3 8">Belongs to the MINDY deubiquitinase family. FAM188 subfamily.</text>
</comment>
<organism evidence="11 12">
    <name type="scientific">Acropora cervicornis</name>
    <name type="common">Staghorn coral</name>
    <dbReference type="NCBI Taxonomy" id="6130"/>
    <lineage>
        <taxon>Eukaryota</taxon>
        <taxon>Metazoa</taxon>
        <taxon>Cnidaria</taxon>
        <taxon>Anthozoa</taxon>
        <taxon>Hexacorallia</taxon>
        <taxon>Scleractinia</taxon>
        <taxon>Astrocoeniina</taxon>
        <taxon>Acroporidae</taxon>
        <taxon>Acropora</taxon>
    </lineage>
</organism>
<keyword evidence="4 8" id="KW-0645">Protease</keyword>
<dbReference type="GO" id="GO:0071108">
    <property type="term" value="P:protein K48-linked deubiquitination"/>
    <property type="evidence" value="ECO:0007669"/>
    <property type="project" value="InterPro"/>
</dbReference>
<evidence type="ECO:0000313" key="11">
    <source>
        <dbReference type="EMBL" id="KAK2570214.1"/>
    </source>
</evidence>
<dbReference type="EMBL" id="JARQWQ010000008">
    <property type="protein sequence ID" value="KAK2570214.1"/>
    <property type="molecule type" value="Genomic_DNA"/>
</dbReference>
<gene>
    <name evidence="11" type="ORF">P5673_004991</name>
</gene>
<evidence type="ECO:0000256" key="3">
    <source>
        <dbReference type="ARBA" id="ARBA00011074"/>
    </source>
</evidence>
<reference evidence="11" key="1">
    <citation type="journal article" date="2023" name="G3 (Bethesda)">
        <title>Whole genome assembly and annotation of the endangered Caribbean coral Acropora cervicornis.</title>
        <authorList>
            <person name="Selwyn J.D."/>
            <person name="Vollmer S.V."/>
        </authorList>
    </citation>
    <scope>NUCLEOTIDE SEQUENCE</scope>
    <source>
        <strain evidence="11">K2</strain>
    </source>
</reference>
<dbReference type="GO" id="GO:0006508">
    <property type="term" value="P:proteolysis"/>
    <property type="evidence" value="ECO:0007669"/>
    <property type="project" value="UniProtKB-KW"/>
</dbReference>
<evidence type="ECO:0000256" key="5">
    <source>
        <dbReference type="ARBA" id="ARBA00022786"/>
    </source>
</evidence>
<protein>
    <recommendedName>
        <fullName evidence="8">Ubiquitin carboxyl-terminal hydrolase MINDY</fullName>
        <ecNumber evidence="8">3.4.19.12</ecNumber>
    </recommendedName>
</protein>
<dbReference type="Pfam" id="PF13898">
    <property type="entry name" value="MINDY-3_4_CD"/>
    <property type="match status" value="2"/>
</dbReference>
<accession>A0AAD9VDC5</accession>
<evidence type="ECO:0000256" key="9">
    <source>
        <dbReference type="SAM" id="MobiDB-lite"/>
    </source>
</evidence>
<dbReference type="Gene3D" id="1.10.238.10">
    <property type="entry name" value="EF-hand"/>
    <property type="match status" value="1"/>
</dbReference>
<dbReference type="EC" id="3.4.19.12" evidence="8"/>
<dbReference type="InterPro" id="IPR039785">
    <property type="entry name" value="MINY3/4"/>
</dbReference>
<feature type="region of interest" description="Disordered" evidence="9">
    <location>
        <begin position="134"/>
        <end position="156"/>
    </location>
</feature>
<dbReference type="InterPro" id="IPR011992">
    <property type="entry name" value="EF-hand-dom_pair"/>
</dbReference>
<sequence>MADVDNACPVSPFENVEEILRLLWGKNVKDDIFKRWSQGFVFSTDEPSALIQEQGGPCAVIASVQAYLLKSILFVEGTSAPDDWRQLTDDQARHFLVCSICEMLQNVKTENFTLVLLKDHLVFTPRMTLVMDRSKTEEAGENASSSSPDSQSPDYHKSICGQELETLSSEMFHSKLCQVHCHVSEDLTQVINKNIAMLEGRFGVLLFLYSILLTKGIESIKSEMEDVGEPLIDTNFGLGSQTLINLMLTGHSVSNVWDSNRDLSGLELKGIPSQSSIGFLTLLEAHRYCEVGNFLKSPKFPIWLLGSETHLTVFFSEEQSLTGSESDREKGLRVFKSHDQQDNGFITIDKLENVLEDLGLVSDPDYVCFMKERLDQDSMGIILQQNFITEFFPGEDNLESDVRPFKAFHYNGLGVREAEGTKKFVYTEGLASIEPTDFSHIAEQQIVTCLKTKWPGMWLEWNGKNVPSLN</sequence>
<keyword evidence="7 8" id="KW-0788">Thiol protease</keyword>
<evidence type="ECO:0000256" key="7">
    <source>
        <dbReference type="ARBA" id="ARBA00022807"/>
    </source>
</evidence>
<feature type="domain" description="EF-hand" evidence="10">
    <location>
        <begin position="326"/>
        <end position="361"/>
    </location>
</feature>
<name>A0AAD9VDC5_ACRCE</name>
<reference evidence="11" key="2">
    <citation type="journal article" date="2023" name="Science">
        <title>Genomic signatures of disease resistance in endangered staghorn corals.</title>
        <authorList>
            <person name="Vollmer S.V."/>
            <person name="Selwyn J.D."/>
            <person name="Despard B.A."/>
            <person name="Roesel C.L."/>
        </authorList>
    </citation>
    <scope>NUCLEOTIDE SEQUENCE</scope>
    <source>
        <strain evidence="11">K2</strain>
    </source>
</reference>
<dbReference type="GO" id="GO:1990380">
    <property type="term" value="F:K48-linked deubiquitinase activity"/>
    <property type="evidence" value="ECO:0007669"/>
    <property type="project" value="UniProtKB-UniRule"/>
</dbReference>
<evidence type="ECO:0000256" key="6">
    <source>
        <dbReference type="ARBA" id="ARBA00022801"/>
    </source>
</evidence>
<dbReference type="SMART" id="SM01174">
    <property type="entry name" value="DUF4205"/>
    <property type="match status" value="1"/>
</dbReference>
<dbReference type="GO" id="GO:0004843">
    <property type="term" value="F:cysteine-type deubiquitinase activity"/>
    <property type="evidence" value="ECO:0007669"/>
    <property type="project" value="UniProtKB-UniRule"/>
</dbReference>
<evidence type="ECO:0000256" key="8">
    <source>
        <dbReference type="RuleBase" id="RU367088"/>
    </source>
</evidence>
<feature type="compositionally biased region" description="Low complexity" evidence="9">
    <location>
        <begin position="144"/>
        <end position="153"/>
    </location>
</feature>
<keyword evidence="5 8" id="KW-0833">Ubl conjugation pathway</keyword>
<dbReference type="PANTHER" id="PTHR12473:SF17">
    <property type="entry name" value="UBIQUITIN CARBOXYL-TERMINAL HYDROLASE MINDY-3"/>
    <property type="match status" value="1"/>
</dbReference>
<keyword evidence="6 8" id="KW-0378">Hydrolase</keyword>
<evidence type="ECO:0000256" key="4">
    <source>
        <dbReference type="ARBA" id="ARBA00022670"/>
    </source>
</evidence>
<evidence type="ECO:0000313" key="12">
    <source>
        <dbReference type="Proteomes" id="UP001249851"/>
    </source>
</evidence>
<evidence type="ECO:0000256" key="1">
    <source>
        <dbReference type="ARBA" id="ARBA00000707"/>
    </source>
</evidence>
<dbReference type="PANTHER" id="PTHR12473">
    <property type="entry name" value="UBIQUITIN CARBOXYL-TERMINAL HYDROLASE MINDY-4-RELATED"/>
    <property type="match status" value="1"/>
</dbReference>
<keyword evidence="12" id="KW-1185">Reference proteome</keyword>
<dbReference type="AlphaFoldDB" id="A0AAD9VDC5"/>
<dbReference type="InterPro" id="IPR025257">
    <property type="entry name" value="MINDY-3/4_CD"/>
</dbReference>